<evidence type="ECO:0000259" key="1">
    <source>
        <dbReference type="SMART" id="SM00587"/>
    </source>
</evidence>
<dbReference type="PANTHER" id="PTHR23020">
    <property type="entry name" value="UNCHARACTERIZED NUCLEAR HORMONE RECEPTOR-RELATED"/>
    <property type="match status" value="1"/>
</dbReference>
<dbReference type="SUPFAM" id="SSF56112">
    <property type="entry name" value="Protein kinase-like (PK-like)"/>
    <property type="match status" value="1"/>
</dbReference>
<protein>
    <recommendedName>
        <fullName evidence="1">CHK kinase-like domain-containing protein</fullName>
    </recommendedName>
</protein>
<dbReference type="Gene3D" id="3.90.1200.10">
    <property type="match status" value="1"/>
</dbReference>
<dbReference type="EMBL" id="JBGFUD010002053">
    <property type="protein sequence ID" value="MFH4977090.1"/>
    <property type="molecule type" value="Genomic_DNA"/>
</dbReference>
<evidence type="ECO:0000313" key="2">
    <source>
        <dbReference type="EMBL" id="MFH4977090.1"/>
    </source>
</evidence>
<dbReference type="InterPro" id="IPR015897">
    <property type="entry name" value="CHK_kinase-like"/>
</dbReference>
<gene>
    <name evidence="2" type="ORF">AB6A40_003799</name>
</gene>
<sequence length="342" mass="39294">MPPMSIFRHSPLGNTIYDTKWVLGILESRNEDWNRTYGNHKIEKIQVATIGSGTGFLSKVFRVTFFFGNPTIEPYSVVAKFTFPLKNRCPARPVSLSDCPELIVAAHKRECDFYDMKIDFLPLPKMFLAQRFSENRTIPGVLLMESINDAVSVPVYDTYNIAKVLVIVEQLARLHAFSLTFSKDDLKKFRPVAGIDKLFSSRIRTGVKGVITKYPNLAKLLRPILHFVNSLDFVDYSLEGVNEAFGLPPVLVHGDLWNNNILWKRAEDGRPTSQLRAIIDWHMCHIGCIVDDLCNVITVSCDKKVREEAERQVFYIYYQRLVKEAQKRRVKVIFSMDKDKLQ</sequence>
<keyword evidence="3" id="KW-1185">Reference proteome</keyword>
<evidence type="ECO:0000313" key="3">
    <source>
        <dbReference type="Proteomes" id="UP001608902"/>
    </source>
</evidence>
<dbReference type="InterPro" id="IPR011009">
    <property type="entry name" value="Kinase-like_dom_sf"/>
</dbReference>
<comment type="caution">
    <text evidence="2">The sequence shown here is derived from an EMBL/GenBank/DDBJ whole genome shotgun (WGS) entry which is preliminary data.</text>
</comment>
<dbReference type="Pfam" id="PF07914">
    <property type="entry name" value="DUF1679"/>
    <property type="match status" value="1"/>
</dbReference>
<dbReference type="InterPro" id="IPR052961">
    <property type="entry name" value="Oxido-Kinase-like_Enzymes"/>
</dbReference>
<proteinExistence type="predicted"/>
<dbReference type="InterPro" id="IPR012877">
    <property type="entry name" value="Dhs-27"/>
</dbReference>
<dbReference type="AlphaFoldDB" id="A0ABD6EAM8"/>
<organism evidence="2 3">
    <name type="scientific">Gnathostoma spinigerum</name>
    <dbReference type="NCBI Taxonomy" id="75299"/>
    <lineage>
        <taxon>Eukaryota</taxon>
        <taxon>Metazoa</taxon>
        <taxon>Ecdysozoa</taxon>
        <taxon>Nematoda</taxon>
        <taxon>Chromadorea</taxon>
        <taxon>Rhabditida</taxon>
        <taxon>Spirurina</taxon>
        <taxon>Gnathostomatomorpha</taxon>
        <taxon>Gnathostomatoidea</taxon>
        <taxon>Gnathostomatidae</taxon>
        <taxon>Gnathostoma</taxon>
    </lineage>
</organism>
<dbReference type="Proteomes" id="UP001608902">
    <property type="component" value="Unassembled WGS sequence"/>
</dbReference>
<dbReference type="PANTHER" id="PTHR23020:SF41">
    <property type="entry name" value="AMINOGLYCOSIDE PHOSPHOTRANSFERASE DOMAIN-CONTAINING PROTEIN"/>
    <property type="match status" value="1"/>
</dbReference>
<feature type="domain" description="CHK kinase-like" evidence="1">
    <location>
        <begin position="141"/>
        <end position="327"/>
    </location>
</feature>
<dbReference type="SMART" id="SM00587">
    <property type="entry name" value="CHK"/>
    <property type="match status" value="1"/>
</dbReference>
<accession>A0ABD6EAM8</accession>
<reference evidence="2 3" key="1">
    <citation type="submission" date="2024-08" db="EMBL/GenBank/DDBJ databases">
        <title>Gnathostoma spinigerum genome.</title>
        <authorList>
            <person name="Gonzalez-Bertolin B."/>
            <person name="Monzon S."/>
            <person name="Zaballos A."/>
            <person name="Jimenez P."/>
            <person name="Dekumyoy P."/>
            <person name="Varona S."/>
            <person name="Cuesta I."/>
            <person name="Sumanam S."/>
            <person name="Adisakwattana P."/>
            <person name="Gasser R.B."/>
            <person name="Hernandez-Gonzalez A."/>
            <person name="Young N.D."/>
            <person name="Perteguer M.J."/>
        </authorList>
    </citation>
    <scope>NUCLEOTIDE SEQUENCE [LARGE SCALE GENOMIC DNA]</scope>
    <source>
        <strain evidence="2">AL3</strain>
        <tissue evidence="2">Liver</tissue>
    </source>
</reference>
<name>A0ABD6EAM8_9BILA</name>